<organism evidence="1 2">
    <name type="scientific">Peronospora effusa</name>
    <dbReference type="NCBI Taxonomy" id="542832"/>
    <lineage>
        <taxon>Eukaryota</taxon>
        <taxon>Sar</taxon>
        <taxon>Stramenopiles</taxon>
        <taxon>Oomycota</taxon>
        <taxon>Peronosporomycetes</taxon>
        <taxon>Peronosporales</taxon>
        <taxon>Peronosporaceae</taxon>
        <taxon>Peronospora</taxon>
    </lineage>
</organism>
<dbReference type="AlphaFoldDB" id="A0A3M6VN84"/>
<dbReference type="EMBL" id="QLLG01000180">
    <property type="protein sequence ID" value="RMX67016.1"/>
    <property type="molecule type" value="Genomic_DNA"/>
</dbReference>
<sequence length="61" mass="6944">MTNSYIQYCGSSIADEGRVFELQKKPIHTPKKKVLWRMNLYWQASSGVLSEGLHSFKSPLG</sequence>
<keyword evidence="2" id="KW-1185">Reference proteome</keyword>
<evidence type="ECO:0000313" key="2">
    <source>
        <dbReference type="Proteomes" id="UP000282087"/>
    </source>
</evidence>
<gene>
    <name evidence="1" type="ORF">DD238_002840</name>
</gene>
<evidence type="ECO:0000313" key="1">
    <source>
        <dbReference type="EMBL" id="RMX67016.1"/>
    </source>
</evidence>
<accession>A0A3M6VN84</accession>
<comment type="caution">
    <text evidence="1">The sequence shown here is derived from an EMBL/GenBank/DDBJ whole genome shotgun (WGS) entry which is preliminary data.</text>
</comment>
<proteinExistence type="predicted"/>
<protein>
    <submittedName>
        <fullName evidence="1">Uncharacterized protein</fullName>
    </submittedName>
</protein>
<reference evidence="1 2" key="1">
    <citation type="submission" date="2018-06" db="EMBL/GenBank/DDBJ databases">
        <title>Comparative genomics of downy mildews reveals potential adaptations to biotrophy.</title>
        <authorList>
            <person name="Fletcher K."/>
            <person name="Klosterman S.J."/>
            <person name="Derevnina L."/>
            <person name="Martin F."/>
            <person name="Koike S."/>
            <person name="Reyes Chin-Wo S."/>
            <person name="Mou B."/>
            <person name="Michelmore R."/>
        </authorList>
    </citation>
    <scope>NUCLEOTIDE SEQUENCE [LARGE SCALE GENOMIC DNA]</scope>
    <source>
        <strain evidence="1 2">R14</strain>
    </source>
</reference>
<name>A0A3M6VN84_9STRA</name>
<dbReference type="Proteomes" id="UP000282087">
    <property type="component" value="Unassembled WGS sequence"/>
</dbReference>